<dbReference type="InterPro" id="IPR003598">
    <property type="entry name" value="Ig_sub2"/>
</dbReference>
<feature type="domain" description="Ig-like" evidence="5">
    <location>
        <begin position="119"/>
        <end position="217"/>
    </location>
</feature>
<dbReference type="Proteomes" id="UP000887013">
    <property type="component" value="Unassembled WGS sequence"/>
</dbReference>
<dbReference type="GO" id="GO:0043005">
    <property type="term" value="C:neuron projection"/>
    <property type="evidence" value="ECO:0007669"/>
    <property type="project" value="TreeGrafter"/>
</dbReference>
<gene>
    <name evidence="6" type="primary">Dscaml1_0</name>
    <name evidence="6" type="ORF">NPIL_579971</name>
</gene>
<dbReference type="Gene3D" id="2.60.40.10">
    <property type="entry name" value="Immunoglobulins"/>
    <property type="match status" value="2"/>
</dbReference>
<dbReference type="Pfam" id="PF13927">
    <property type="entry name" value="Ig_3"/>
    <property type="match status" value="1"/>
</dbReference>
<protein>
    <submittedName>
        <fullName evidence="6">Down syndrome cell adhesion molecule-like protein 1</fullName>
    </submittedName>
</protein>
<dbReference type="InterPro" id="IPR007110">
    <property type="entry name" value="Ig-like_dom"/>
</dbReference>
<keyword evidence="2" id="KW-0677">Repeat</keyword>
<proteinExistence type="predicted"/>
<dbReference type="FunFam" id="2.60.40.10:FF:000333">
    <property type="entry name" value="Down syndrome cell adhesion molecule"/>
    <property type="match status" value="1"/>
</dbReference>
<organism evidence="6 7">
    <name type="scientific">Nephila pilipes</name>
    <name type="common">Giant wood spider</name>
    <name type="synonym">Nephila maculata</name>
    <dbReference type="NCBI Taxonomy" id="299642"/>
    <lineage>
        <taxon>Eukaryota</taxon>
        <taxon>Metazoa</taxon>
        <taxon>Ecdysozoa</taxon>
        <taxon>Arthropoda</taxon>
        <taxon>Chelicerata</taxon>
        <taxon>Arachnida</taxon>
        <taxon>Araneae</taxon>
        <taxon>Araneomorphae</taxon>
        <taxon>Entelegynae</taxon>
        <taxon>Araneoidea</taxon>
        <taxon>Nephilidae</taxon>
        <taxon>Nephila</taxon>
    </lineage>
</organism>
<dbReference type="FunFam" id="2.60.40.10:FF:000032">
    <property type="entry name" value="palladin isoform X1"/>
    <property type="match status" value="1"/>
</dbReference>
<evidence type="ECO:0000256" key="4">
    <source>
        <dbReference type="ARBA" id="ARBA00023319"/>
    </source>
</evidence>
<keyword evidence="1" id="KW-0732">Signal</keyword>
<dbReference type="InterPro" id="IPR036179">
    <property type="entry name" value="Ig-like_dom_sf"/>
</dbReference>
<dbReference type="InterPro" id="IPR013098">
    <property type="entry name" value="Ig_I-set"/>
</dbReference>
<evidence type="ECO:0000256" key="3">
    <source>
        <dbReference type="ARBA" id="ARBA00023157"/>
    </source>
</evidence>
<dbReference type="AlphaFoldDB" id="A0A8X6QL97"/>
<dbReference type="Pfam" id="PF07679">
    <property type="entry name" value="I-set"/>
    <property type="match status" value="1"/>
</dbReference>
<keyword evidence="4" id="KW-0393">Immunoglobulin domain</keyword>
<dbReference type="PANTHER" id="PTHR12231:SF253">
    <property type="entry name" value="DPR-INTERACTING PROTEIN ETA, ISOFORM B-RELATED"/>
    <property type="match status" value="1"/>
</dbReference>
<dbReference type="InterPro" id="IPR051170">
    <property type="entry name" value="Neural/epithelial_adhesion"/>
</dbReference>
<dbReference type="EMBL" id="BMAW01127312">
    <property type="protein sequence ID" value="GFU20647.1"/>
    <property type="molecule type" value="Genomic_DNA"/>
</dbReference>
<comment type="caution">
    <text evidence="6">The sequence shown here is derived from an EMBL/GenBank/DDBJ whole genome shotgun (WGS) entry which is preliminary data.</text>
</comment>
<evidence type="ECO:0000256" key="1">
    <source>
        <dbReference type="ARBA" id="ARBA00022729"/>
    </source>
</evidence>
<dbReference type="SUPFAM" id="SSF48726">
    <property type="entry name" value="Immunoglobulin"/>
    <property type="match status" value="2"/>
</dbReference>
<dbReference type="SMART" id="SM00409">
    <property type="entry name" value="IG"/>
    <property type="match status" value="2"/>
</dbReference>
<dbReference type="OrthoDB" id="6428756at2759"/>
<keyword evidence="7" id="KW-1185">Reference proteome</keyword>
<feature type="domain" description="Ig-like" evidence="5">
    <location>
        <begin position="25"/>
        <end position="117"/>
    </location>
</feature>
<reference evidence="6" key="1">
    <citation type="submission" date="2020-08" db="EMBL/GenBank/DDBJ databases">
        <title>Multicomponent nature underlies the extraordinary mechanical properties of spider dragline silk.</title>
        <authorList>
            <person name="Kono N."/>
            <person name="Nakamura H."/>
            <person name="Mori M."/>
            <person name="Yoshida Y."/>
            <person name="Ohtoshi R."/>
            <person name="Malay A.D."/>
            <person name="Moran D.A.P."/>
            <person name="Tomita M."/>
            <person name="Numata K."/>
            <person name="Arakawa K."/>
        </authorList>
    </citation>
    <scope>NUCLEOTIDE SEQUENCE</scope>
</reference>
<evidence type="ECO:0000259" key="5">
    <source>
        <dbReference type="PROSITE" id="PS50835"/>
    </source>
</evidence>
<name>A0A8X6QL97_NEPPI</name>
<evidence type="ECO:0000313" key="7">
    <source>
        <dbReference type="Proteomes" id="UP000887013"/>
    </source>
</evidence>
<accession>A0A8X6QL97</accession>
<dbReference type="PROSITE" id="PS50835">
    <property type="entry name" value="IG_LIKE"/>
    <property type="match status" value="2"/>
</dbReference>
<keyword evidence="3" id="KW-1015">Disulfide bond</keyword>
<sequence>MIRYIYKLMAFSIISISISDAGDAPVIVPFFFPTALKEGERGSAICTLRSGDRPLEFQWLKDGEKIIPDSNMDIQSVRDTSSILSIETVTSQSSGNYTCIVKNSFGSDRYTANLAVSAPPVWLKEPTDVVTKEGDSIVITCQAIGVPQPTITWTTVKLTHLNQGKIIENSSELSTFMKYDSSGKLSISKVDASMKGSYTCIADNGFGTAIQKTIQISVQGK</sequence>
<evidence type="ECO:0000256" key="2">
    <source>
        <dbReference type="ARBA" id="ARBA00022737"/>
    </source>
</evidence>
<dbReference type="SMART" id="SM00408">
    <property type="entry name" value="IGc2"/>
    <property type="match status" value="2"/>
</dbReference>
<evidence type="ECO:0000313" key="6">
    <source>
        <dbReference type="EMBL" id="GFU20647.1"/>
    </source>
</evidence>
<dbReference type="PANTHER" id="PTHR12231">
    <property type="entry name" value="CTX-RELATED TYPE I TRANSMEMBRANE PROTEIN"/>
    <property type="match status" value="1"/>
</dbReference>
<dbReference type="InterPro" id="IPR013783">
    <property type="entry name" value="Ig-like_fold"/>
</dbReference>
<dbReference type="InterPro" id="IPR003599">
    <property type="entry name" value="Ig_sub"/>
</dbReference>